<gene>
    <name evidence="1" type="ORF">GCM10010269_15750</name>
</gene>
<name>A0A918L2G1_9ACTN</name>
<reference evidence="1" key="2">
    <citation type="submission" date="2020-09" db="EMBL/GenBank/DDBJ databases">
        <authorList>
            <person name="Sun Q."/>
            <person name="Ohkuma M."/>
        </authorList>
    </citation>
    <scope>NUCLEOTIDE SEQUENCE</scope>
    <source>
        <strain evidence="1">JCM 4386</strain>
    </source>
</reference>
<dbReference type="AlphaFoldDB" id="A0A918L2G1"/>
<protein>
    <submittedName>
        <fullName evidence="1">Uncharacterized protein</fullName>
    </submittedName>
</protein>
<dbReference type="Proteomes" id="UP000606194">
    <property type="component" value="Unassembled WGS sequence"/>
</dbReference>
<sequence>MQDVRCMLVCGSTFPCRDATGVWPKRDALRASGRTGQTVRAVRAVRYLVRGGGCVSGTSGGCWTRTPTSPDQPLEHDLRGVPEAVAAQRQWACRPWPIARAIRHSAG</sequence>
<dbReference type="EMBL" id="BMTL01000005">
    <property type="protein sequence ID" value="GGR77328.1"/>
    <property type="molecule type" value="Genomic_DNA"/>
</dbReference>
<evidence type="ECO:0000313" key="2">
    <source>
        <dbReference type="Proteomes" id="UP000606194"/>
    </source>
</evidence>
<proteinExistence type="predicted"/>
<organism evidence="1 2">
    <name type="scientific">Streptomyces humidus</name>
    <dbReference type="NCBI Taxonomy" id="52259"/>
    <lineage>
        <taxon>Bacteria</taxon>
        <taxon>Bacillati</taxon>
        <taxon>Actinomycetota</taxon>
        <taxon>Actinomycetes</taxon>
        <taxon>Kitasatosporales</taxon>
        <taxon>Streptomycetaceae</taxon>
        <taxon>Streptomyces</taxon>
    </lineage>
</organism>
<keyword evidence="2" id="KW-1185">Reference proteome</keyword>
<accession>A0A918L2G1</accession>
<evidence type="ECO:0000313" key="1">
    <source>
        <dbReference type="EMBL" id="GGR77328.1"/>
    </source>
</evidence>
<reference evidence="1" key="1">
    <citation type="journal article" date="2014" name="Int. J. Syst. Evol. Microbiol.">
        <title>Complete genome sequence of Corynebacterium casei LMG S-19264T (=DSM 44701T), isolated from a smear-ripened cheese.</title>
        <authorList>
            <consortium name="US DOE Joint Genome Institute (JGI-PGF)"/>
            <person name="Walter F."/>
            <person name="Albersmeier A."/>
            <person name="Kalinowski J."/>
            <person name="Ruckert C."/>
        </authorList>
    </citation>
    <scope>NUCLEOTIDE SEQUENCE</scope>
    <source>
        <strain evidence="1">JCM 4386</strain>
    </source>
</reference>
<comment type="caution">
    <text evidence="1">The sequence shown here is derived from an EMBL/GenBank/DDBJ whole genome shotgun (WGS) entry which is preliminary data.</text>
</comment>